<feature type="domain" description="Transcriptional repressor PaaX-like central Cas2-like" evidence="3">
    <location>
        <begin position="92"/>
        <end position="151"/>
    </location>
</feature>
<evidence type="ECO:0000259" key="3">
    <source>
        <dbReference type="Pfam" id="PF20803"/>
    </source>
</evidence>
<dbReference type="InterPro" id="IPR013225">
    <property type="entry name" value="PaaX_C"/>
</dbReference>
<evidence type="ECO:0000259" key="1">
    <source>
        <dbReference type="Pfam" id="PF07848"/>
    </source>
</evidence>
<keyword evidence="5" id="KW-1185">Reference proteome</keyword>
<dbReference type="KEGG" id="ppel:H6H00_02780"/>
<protein>
    <recommendedName>
        <fullName evidence="6">Transcriptional regulator, PaaX family</fullName>
    </recommendedName>
</protein>
<dbReference type="RefSeq" id="WP_185719816.1">
    <property type="nucleotide sequence ID" value="NZ_BAAAWI010000001.1"/>
</dbReference>
<dbReference type="Proteomes" id="UP000515728">
    <property type="component" value="Chromosome"/>
</dbReference>
<dbReference type="Pfam" id="PF20803">
    <property type="entry name" value="PaaX_M"/>
    <property type="match status" value="1"/>
</dbReference>
<feature type="domain" description="Transcriptional repressor PaaX-like N-terminal" evidence="1">
    <location>
        <begin position="10"/>
        <end position="75"/>
    </location>
</feature>
<dbReference type="GO" id="GO:0006351">
    <property type="term" value="P:DNA-templated transcription"/>
    <property type="evidence" value="ECO:0007669"/>
    <property type="project" value="InterPro"/>
</dbReference>
<dbReference type="Gene3D" id="3.30.70.2650">
    <property type="match status" value="1"/>
</dbReference>
<dbReference type="Gene3D" id="1.10.10.10">
    <property type="entry name" value="Winged helix-like DNA-binding domain superfamily/Winged helix DNA-binding domain"/>
    <property type="match status" value="1"/>
</dbReference>
<dbReference type="InterPro" id="IPR036388">
    <property type="entry name" value="WH-like_DNA-bd_sf"/>
</dbReference>
<gene>
    <name evidence="4" type="ORF">H6H00_02780</name>
</gene>
<accession>A0A7G7MJM6</accession>
<name>A0A7G7MJM6_9PSEU</name>
<dbReference type="InterPro" id="IPR011965">
    <property type="entry name" value="PaaX_trns_reg"/>
</dbReference>
<evidence type="ECO:0000259" key="2">
    <source>
        <dbReference type="Pfam" id="PF08223"/>
    </source>
</evidence>
<dbReference type="PANTHER" id="PTHR30319">
    <property type="entry name" value="PHENYLACETIC ACID REGULATOR-RELATED TRANSCRIPTIONAL REPRESSOR"/>
    <property type="match status" value="1"/>
</dbReference>
<feature type="domain" description="Transcriptional repressor PaaX-like C-terminal" evidence="2">
    <location>
        <begin position="176"/>
        <end position="264"/>
    </location>
</feature>
<dbReference type="Pfam" id="PF07848">
    <property type="entry name" value="PaaX"/>
    <property type="match status" value="1"/>
</dbReference>
<dbReference type="InterPro" id="IPR012906">
    <property type="entry name" value="PaaX-like_N"/>
</dbReference>
<evidence type="ECO:0000313" key="4">
    <source>
        <dbReference type="EMBL" id="QNG52987.1"/>
    </source>
</evidence>
<evidence type="ECO:0000313" key="5">
    <source>
        <dbReference type="Proteomes" id="UP000515728"/>
    </source>
</evidence>
<dbReference type="InterPro" id="IPR048846">
    <property type="entry name" value="PaaX-like_central"/>
</dbReference>
<reference evidence="4 5" key="1">
    <citation type="submission" date="2020-08" db="EMBL/GenBank/DDBJ databases">
        <authorList>
            <person name="Mo P."/>
        </authorList>
    </citation>
    <scope>NUCLEOTIDE SEQUENCE [LARGE SCALE GENOMIC DNA]</scope>
    <source>
        <strain evidence="4 5">CGMCC 4.1532</strain>
    </source>
</reference>
<sequence length="276" mass="29311">MSGSAQHATASGLVFFVLGAARVPPSPPLPGPVLVRMLGDLGVAEGAARSTVLRLRRAGSITSVRMDRTVGYAPSASVLSGHRRHAAGSAAAEWDGEFHTLLVQVPERRRGFRDALRRAAHTAGYRGLGPGLLIAPTDRRAELAPTLDRAPKDAQVLPGHLRLSVEDSRTVAERLWGLDQLGARYRVLADAAHTAAARARTDPPTGPDALRALAAATLPIYEAIRDDPELPTQLLAPDWPQHRVRVALTEALRALVPGVDEYVAALRAGTGRTPPP</sequence>
<evidence type="ECO:0008006" key="6">
    <source>
        <dbReference type="Google" id="ProtNLM"/>
    </source>
</evidence>
<dbReference type="EMBL" id="CP060131">
    <property type="protein sequence ID" value="QNG52987.1"/>
    <property type="molecule type" value="Genomic_DNA"/>
</dbReference>
<dbReference type="PIRSF" id="PIRSF020623">
    <property type="entry name" value="PaaX"/>
    <property type="match status" value="1"/>
</dbReference>
<proteinExistence type="predicted"/>
<dbReference type="PANTHER" id="PTHR30319:SF1">
    <property type="entry name" value="TRANSCRIPTIONAL REPRESSOR PAAX"/>
    <property type="match status" value="1"/>
</dbReference>
<organism evidence="4 5">
    <name type="scientific">Pseudonocardia petroleophila</name>
    <dbReference type="NCBI Taxonomy" id="37331"/>
    <lineage>
        <taxon>Bacteria</taxon>
        <taxon>Bacillati</taxon>
        <taxon>Actinomycetota</taxon>
        <taxon>Actinomycetes</taxon>
        <taxon>Pseudonocardiales</taxon>
        <taxon>Pseudonocardiaceae</taxon>
        <taxon>Pseudonocardia</taxon>
    </lineage>
</organism>
<dbReference type="AlphaFoldDB" id="A0A7G7MJM6"/>
<dbReference type="Pfam" id="PF08223">
    <property type="entry name" value="PaaX_C"/>
    <property type="match status" value="1"/>
</dbReference>